<dbReference type="Pfam" id="PF13469">
    <property type="entry name" value="Sulfotransfer_3"/>
    <property type="match status" value="1"/>
</dbReference>
<feature type="repeat" description="TPR" evidence="3">
    <location>
        <begin position="37"/>
        <end position="70"/>
    </location>
</feature>
<dbReference type="SUPFAM" id="SSF52540">
    <property type="entry name" value="P-loop containing nucleoside triphosphate hydrolases"/>
    <property type="match status" value="1"/>
</dbReference>
<dbReference type="Gene3D" id="3.40.50.300">
    <property type="entry name" value="P-loop containing nucleotide triphosphate hydrolases"/>
    <property type="match status" value="1"/>
</dbReference>
<dbReference type="InterPro" id="IPR011990">
    <property type="entry name" value="TPR-like_helical_dom_sf"/>
</dbReference>
<feature type="repeat" description="TPR" evidence="3">
    <location>
        <begin position="136"/>
        <end position="169"/>
    </location>
</feature>
<dbReference type="Pfam" id="PF13432">
    <property type="entry name" value="TPR_16"/>
    <property type="match status" value="1"/>
</dbReference>
<dbReference type="PROSITE" id="PS50005">
    <property type="entry name" value="TPR"/>
    <property type="match status" value="3"/>
</dbReference>
<keyword evidence="2 3" id="KW-0802">TPR repeat</keyword>
<evidence type="ECO:0000256" key="3">
    <source>
        <dbReference type="PROSITE-ProRule" id="PRU00339"/>
    </source>
</evidence>
<dbReference type="InterPro" id="IPR052346">
    <property type="entry name" value="O-mannosyl-transferase_TMTC"/>
</dbReference>
<dbReference type="InterPro" id="IPR027417">
    <property type="entry name" value="P-loop_NTPase"/>
</dbReference>
<evidence type="ECO:0000313" key="5">
    <source>
        <dbReference type="Proteomes" id="UP001218364"/>
    </source>
</evidence>
<feature type="repeat" description="TPR" evidence="3">
    <location>
        <begin position="204"/>
        <end position="237"/>
    </location>
</feature>
<reference evidence="4 5" key="1">
    <citation type="submission" date="2023-02" db="EMBL/GenBank/DDBJ databases">
        <title>Population genomics of bacteria associated with diatom.</title>
        <authorList>
            <person name="Xie J."/>
            <person name="Wang H."/>
        </authorList>
    </citation>
    <scope>NUCLEOTIDE SEQUENCE [LARGE SCALE GENOMIC DNA]</scope>
    <source>
        <strain evidence="4 5">PT47_8</strain>
    </source>
</reference>
<name>A0ABD4XEV8_9RHOB</name>
<accession>A0ABD4XEV8</accession>
<evidence type="ECO:0000256" key="2">
    <source>
        <dbReference type="ARBA" id="ARBA00022803"/>
    </source>
</evidence>
<dbReference type="PANTHER" id="PTHR44227:SF3">
    <property type="entry name" value="PROTEIN O-MANNOSYL-TRANSFERASE TMTC4"/>
    <property type="match status" value="1"/>
</dbReference>
<dbReference type="EMBL" id="JARCJK010000016">
    <property type="protein sequence ID" value="MDE4167931.1"/>
    <property type="molecule type" value="Genomic_DNA"/>
</dbReference>
<dbReference type="Pfam" id="PF14559">
    <property type="entry name" value="TPR_19"/>
    <property type="match status" value="2"/>
</dbReference>
<comment type="caution">
    <text evidence="4">The sequence shown here is derived from an EMBL/GenBank/DDBJ whole genome shotgun (WGS) entry which is preliminary data.</text>
</comment>
<protein>
    <submittedName>
        <fullName evidence="4">Sulfotransferase</fullName>
    </submittedName>
</protein>
<sequence>MIASRDLGIATSYLNSGAYKPALKIAKRLQKTTPRDPQPFNIAGICLSAMNKVPEAIAQFQRAMKIDPGFIDARHNLAQTLILAGRHVQAIKIVEPLRDSDPTACFFLAQAHVHLGDLTAAEVAINQAVTLRPSFAPAQNLRGLILANLGEETDAIAAYEAALSLDPNNVETLVNISLPLARQNRHAEGHEMVERAVQLAPEHIGARLRLGTSFIEAGRFEEAKEQFRAVLALQPAQTQAFEQLSLLLDRDEMKTLAGPAQKALGKLRSGSVEAAELQFALSRIEDAMGDRQAAAKARERANGILAKQLPYDAEEDTRQTERILGRFPDITPSPTDKPDGPYPIYVLGLPRSGTSLVEAMLSRLPNVETMGERAATGFLVQAYVNSDIPFDAEAARIFAHKDAVRLPPCPDDTRAYVDKMPENYRYIGFLKTAYPHCKIVHVRRDPRDVALSMWKSHFTGTALSYTYDQTALAWRVGLYARLMHHWQTVFPDQILTVDYEDLVADPVAGSRALADYCGLEWLPEMAAPEGSSAPTLTMSASQIRQPVHQRSIGGWRAQADELAEFLEALDTSLWPDLAD</sequence>
<dbReference type="InterPro" id="IPR019734">
    <property type="entry name" value="TPR_rpt"/>
</dbReference>
<proteinExistence type="predicted"/>
<dbReference type="RefSeq" id="WP_274840198.1">
    <property type="nucleotide sequence ID" value="NZ_JARCJF010000016.1"/>
</dbReference>
<dbReference type="Gene3D" id="1.25.40.10">
    <property type="entry name" value="Tetratricopeptide repeat domain"/>
    <property type="match status" value="2"/>
</dbReference>
<evidence type="ECO:0000313" key="4">
    <source>
        <dbReference type="EMBL" id="MDE4167931.1"/>
    </source>
</evidence>
<dbReference type="Proteomes" id="UP001218364">
    <property type="component" value="Unassembled WGS sequence"/>
</dbReference>
<dbReference type="AlphaFoldDB" id="A0ABD4XEV8"/>
<dbReference type="PANTHER" id="PTHR44227">
    <property type="match status" value="1"/>
</dbReference>
<dbReference type="SUPFAM" id="SSF48452">
    <property type="entry name" value="TPR-like"/>
    <property type="match status" value="2"/>
</dbReference>
<dbReference type="SMART" id="SM00028">
    <property type="entry name" value="TPR"/>
    <property type="match status" value="4"/>
</dbReference>
<keyword evidence="1" id="KW-0677">Repeat</keyword>
<organism evidence="4 5">
    <name type="scientific">Phaeobacter gallaeciensis</name>
    <dbReference type="NCBI Taxonomy" id="60890"/>
    <lineage>
        <taxon>Bacteria</taxon>
        <taxon>Pseudomonadati</taxon>
        <taxon>Pseudomonadota</taxon>
        <taxon>Alphaproteobacteria</taxon>
        <taxon>Rhodobacterales</taxon>
        <taxon>Roseobacteraceae</taxon>
        <taxon>Phaeobacter</taxon>
    </lineage>
</organism>
<gene>
    <name evidence="4" type="ORF">PXK24_19735</name>
</gene>
<evidence type="ECO:0000256" key="1">
    <source>
        <dbReference type="ARBA" id="ARBA00022737"/>
    </source>
</evidence>